<proteinExistence type="predicted"/>
<feature type="region of interest" description="Disordered" evidence="1">
    <location>
        <begin position="130"/>
        <end position="153"/>
    </location>
</feature>
<dbReference type="PANTHER" id="PTHR43422:SF3">
    <property type="entry name" value="THIAMINE THIAZOLE SYNTHASE"/>
    <property type="match status" value="1"/>
</dbReference>
<organism evidence="2 3">
    <name type="scientific">Dioscorea zingiberensis</name>
    <dbReference type="NCBI Taxonomy" id="325984"/>
    <lineage>
        <taxon>Eukaryota</taxon>
        <taxon>Viridiplantae</taxon>
        <taxon>Streptophyta</taxon>
        <taxon>Embryophyta</taxon>
        <taxon>Tracheophyta</taxon>
        <taxon>Spermatophyta</taxon>
        <taxon>Magnoliopsida</taxon>
        <taxon>Liliopsida</taxon>
        <taxon>Dioscoreales</taxon>
        <taxon>Dioscoreaceae</taxon>
        <taxon>Dioscorea</taxon>
    </lineage>
</organism>
<dbReference type="AlphaFoldDB" id="A0A9D5D3B7"/>
<protein>
    <submittedName>
        <fullName evidence="2">Uncharacterized protein</fullName>
    </submittedName>
</protein>
<sequence length="191" mass="21625">MATSALTSKPQTRFLDHCFNGIPLISRVSTSRSLSYAHSPRLSISASASSSSDLNSYRFEPIKESIVAREMTRRYMTDMISYADTDVVVVGAGSARLSLRLRAQQGPLRQRRHRRAVRLPRRRRLARWPALLRHARPQARPPLPRRAPNPLRRAGDLRRHQARRALNLHDPPVGSSPVPMSSSSIPSRRRI</sequence>
<dbReference type="EMBL" id="JAGGNH010000002">
    <property type="protein sequence ID" value="KAJ0983318.1"/>
    <property type="molecule type" value="Genomic_DNA"/>
</dbReference>
<dbReference type="Proteomes" id="UP001085076">
    <property type="component" value="Miscellaneous, Linkage group lg02"/>
</dbReference>
<dbReference type="PANTHER" id="PTHR43422">
    <property type="entry name" value="THIAMINE THIAZOLE SYNTHASE"/>
    <property type="match status" value="1"/>
</dbReference>
<evidence type="ECO:0000313" key="3">
    <source>
        <dbReference type="Proteomes" id="UP001085076"/>
    </source>
</evidence>
<evidence type="ECO:0000256" key="1">
    <source>
        <dbReference type="SAM" id="MobiDB-lite"/>
    </source>
</evidence>
<dbReference type="Pfam" id="PF01946">
    <property type="entry name" value="Thi4"/>
    <property type="match status" value="1"/>
</dbReference>
<dbReference type="InterPro" id="IPR036188">
    <property type="entry name" value="FAD/NAD-bd_sf"/>
</dbReference>
<gene>
    <name evidence="2" type="ORF">J5N97_011573</name>
</gene>
<comment type="caution">
    <text evidence="2">The sequence shown here is derived from an EMBL/GenBank/DDBJ whole genome shotgun (WGS) entry which is preliminary data.</text>
</comment>
<dbReference type="Gene3D" id="6.10.250.2840">
    <property type="match status" value="1"/>
</dbReference>
<reference evidence="2" key="1">
    <citation type="submission" date="2021-03" db="EMBL/GenBank/DDBJ databases">
        <authorList>
            <person name="Li Z."/>
            <person name="Yang C."/>
        </authorList>
    </citation>
    <scope>NUCLEOTIDE SEQUENCE</scope>
    <source>
        <strain evidence="2">Dzin_1.0</strain>
        <tissue evidence="2">Leaf</tissue>
    </source>
</reference>
<reference evidence="2" key="2">
    <citation type="journal article" date="2022" name="Hortic Res">
        <title>The genome of Dioscorea zingiberensis sheds light on the biosynthesis, origin and evolution of the medicinally important diosgenin saponins.</title>
        <authorList>
            <person name="Li Y."/>
            <person name="Tan C."/>
            <person name="Li Z."/>
            <person name="Guo J."/>
            <person name="Li S."/>
            <person name="Chen X."/>
            <person name="Wang C."/>
            <person name="Dai X."/>
            <person name="Yang H."/>
            <person name="Song W."/>
            <person name="Hou L."/>
            <person name="Xu J."/>
            <person name="Tong Z."/>
            <person name="Xu A."/>
            <person name="Yuan X."/>
            <person name="Wang W."/>
            <person name="Yang Q."/>
            <person name="Chen L."/>
            <person name="Sun Z."/>
            <person name="Wang K."/>
            <person name="Pan B."/>
            <person name="Chen J."/>
            <person name="Bao Y."/>
            <person name="Liu F."/>
            <person name="Qi X."/>
            <person name="Gang D.R."/>
            <person name="Wen J."/>
            <person name="Li J."/>
        </authorList>
    </citation>
    <scope>NUCLEOTIDE SEQUENCE</scope>
    <source>
        <strain evidence="2">Dzin_1.0</strain>
    </source>
</reference>
<keyword evidence="3" id="KW-1185">Reference proteome</keyword>
<feature type="region of interest" description="Disordered" evidence="1">
    <location>
        <begin position="167"/>
        <end position="191"/>
    </location>
</feature>
<evidence type="ECO:0000313" key="2">
    <source>
        <dbReference type="EMBL" id="KAJ0983318.1"/>
    </source>
</evidence>
<dbReference type="SUPFAM" id="SSF51905">
    <property type="entry name" value="FAD/NAD(P)-binding domain"/>
    <property type="match status" value="1"/>
</dbReference>
<name>A0A9D5D3B7_9LILI</name>
<accession>A0A9D5D3B7</accession>
<dbReference type="OrthoDB" id="1812575at2759"/>
<feature type="compositionally biased region" description="Low complexity" evidence="1">
    <location>
        <begin position="171"/>
        <end position="191"/>
    </location>
</feature>